<evidence type="ECO:0000259" key="1">
    <source>
        <dbReference type="Pfam" id="PF00501"/>
    </source>
</evidence>
<dbReference type="PANTHER" id="PTHR43767:SF1">
    <property type="entry name" value="NONRIBOSOMAL PEPTIDE SYNTHASE PES1 (EUROFUNG)-RELATED"/>
    <property type="match status" value="1"/>
</dbReference>
<accession>A0A853FMJ7</accession>
<dbReference type="GO" id="GO:0016874">
    <property type="term" value="F:ligase activity"/>
    <property type="evidence" value="ECO:0007669"/>
    <property type="project" value="UniProtKB-KW"/>
</dbReference>
<dbReference type="Gene3D" id="3.40.50.12780">
    <property type="entry name" value="N-terminal domain of ligase-like"/>
    <property type="match status" value="1"/>
</dbReference>
<dbReference type="InterPro" id="IPR042099">
    <property type="entry name" value="ANL_N_sf"/>
</dbReference>
<keyword evidence="2" id="KW-0436">Ligase</keyword>
<name>A0A853FMJ7_9BURK</name>
<reference evidence="2 3" key="1">
    <citation type="submission" date="2020-07" db="EMBL/GenBank/DDBJ databases">
        <title>Taxonomic revisions and descriptions of new bacterial species based on genomic comparisons in the high-G+C-content subgroup of the family Alcaligenaceae.</title>
        <authorList>
            <person name="Szabo A."/>
            <person name="Felfoldi T."/>
        </authorList>
    </citation>
    <scope>NUCLEOTIDE SEQUENCE [LARGE SCALE GENOMIC DNA]</scope>
    <source>
        <strain evidence="2 3">DSM 25264</strain>
    </source>
</reference>
<protein>
    <submittedName>
        <fullName evidence="2">Acyl--CoA ligase</fullName>
    </submittedName>
</protein>
<dbReference type="AlphaFoldDB" id="A0A853FMJ7"/>
<dbReference type="PANTHER" id="PTHR43767">
    <property type="entry name" value="LONG-CHAIN-FATTY-ACID--COA LIGASE"/>
    <property type="match status" value="1"/>
</dbReference>
<dbReference type="InterPro" id="IPR000873">
    <property type="entry name" value="AMP-dep_synth/lig_dom"/>
</dbReference>
<evidence type="ECO:0000313" key="3">
    <source>
        <dbReference type="Proteomes" id="UP000580517"/>
    </source>
</evidence>
<keyword evidence="3" id="KW-1185">Reference proteome</keyword>
<dbReference type="RefSeq" id="WP_180029244.1">
    <property type="nucleotide sequence ID" value="NZ_JACCEW010000033.1"/>
</dbReference>
<feature type="non-terminal residue" evidence="2">
    <location>
        <position position="1"/>
    </location>
</feature>
<dbReference type="InterPro" id="IPR020845">
    <property type="entry name" value="AMP-binding_CS"/>
</dbReference>
<sequence length="182" mass="19820">HMLLETALAYPNAPALRFGQTRLTYREYASAVAGLACQWRALVRPGERVILILPNSLDLVVATYAVHALRAQVVALNPRYTERELRKVVDDADPALLVIDTASGTHVENIANSLPVERCIGIVAGDCFASCRGDVKTITDLPKPSDFASLQYTSGTSGRPKGVNITHRHLAYNLAQREIGRA</sequence>
<dbReference type="SUPFAM" id="SSF56801">
    <property type="entry name" value="Acetyl-CoA synthetase-like"/>
    <property type="match status" value="1"/>
</dbReference>
<feature type="domain" description="AMP-dependent synthetase/ligase" evidence="1">
    <location>
        <begin position="5"/>
        <end position="176"/>
    </location>
</feature>
<gene>
    <name evidence="2" type="ORF">H0A68_19810</name>
</gene>
<dbReference type="Pfam" id="PF00501">
    <property type="entry name" value="AMP-binding"/>
    <property type="match status" value="1"/>
</dbReference>
<dbReference type="PROSITE" id="PS00455">
    <property type="entry name" value="AMP_BINDING"/>
    <property type="match status" value="1"/>
</dbReference>
<dbReference type="Proteomes" id="UP000580517">
    <property type="component" value="Unassembled WGS sequence"/>
</dbReference>
<feature type="non-terminal residue" evidence="2">
    <location>
        <position position="182"/>
    </location>
</feature>
<proteinExistence type="predicted"/>
<organism evidence="2 3">
    <name type="scientific">Allopusillimonas soli</name>
    <dbReference type="NCBI Taxonomy" id="659016"/>
    <lineage>
        <taxon>Bacteria</taxon>
        <taxon>Pseudomonadati</taxon>
        <taxon>Pseudomonadota</taxon>
        <taxon>Betaproteobacteria</taxon>
        <taxon>Burkholderiales</taxon>
        <taxon>Alcaligenaceae</taxon>
        <taxon>Allopusillimonas</taxon>
    </lineage>
</organism>
<dbReference type="EMBL" id="JACCEW010000033">
    <property type="protein sequence ID" value="NYT39116.1"/>
    <property type="molecule type" value="Genomic_DNA"/>
</dbReference>
<dbReference type="InterPro" id="IPR050237">
    <property type="entry name" value="ATP-dep_AMP-bd_enzyme"/>
</dbReference>
<comment type="caution">
    <text evidence="2">The sequence shown here is derived from an EMBL/GenBank/DDBJ whole genome shotgun (WGS) entry which is preliminary data.</text>
</comment>
<evidence type="ECO:0000313" key="2">
    <source>
        <dbReference type="EMBL" id="NYT39116.1"/>
    </source>
</evidence>